<organism evidence="1 2">
    <name type="scientific">Cryoendolithus antarcticus</name>
    <dbReference type="NCBI Taxonomy" id="1507870"/>
    <lineage>
        <taxon>Eukaryota</taxon>
        <taxon>Fungi</taxon>
        <taxon>Dikarya</taxon>
        <taxon>Ascomycota</taxon>
        <taxon>Pezizomycotina</taxon>
        <taxon>Dothideomycetes</taxon>
        <taxon>Dothideomycetidae</taxon>
        <taxon>Cladosporiales</taxon>
        <taxon>Cladosporiaceae</taxon>
        <taxon>Cryoendolithus</taxon>
    </lineage>
</organism>
<keyword evidence="2" id="KW-1185">Reference proteome</keyword>
<name>A0A1V8TQ72_9PEZI</name>
<comment type="caution">
    <text evidence="1">The sequence shown here is derived from an EMBL/GenBank/DDBJ whole genome shotgun (WGS) entry which is preliminary data.</text>
</comment>
<dbReference type="Proteomes" id="UP000192596">
    <property type="component" value="Unassembled WGS sequence"/>
</dbReference>
<dbReference type="EMBL" id="NAJO01000003">
    <property type="protein sequence ID" value="OQO13391.1"/>
    <property type="molecule type" value="Genomic_DNA"/>
</dbReference>
<proteinExistence type="predicted"/>
<reference evidence="2" key="1">
    <citation type="submission" date="2017-03" db="EMBL/GenBank/DDBJ databases">
        <title>Genomes of endolithic fungi from Antarctica.</title>
        <authorList>
            <person name="Coleine C."/>
            <person name="Masonjones S."/>
            <person name="Stajich J.E."/>
        </authorList>
    </citation>
    <scope>NUCLEOTIDE SEQUENCE [LARGE SCALE GENOMIC DNA]</scope>
    <source>
        <strain evidence="2">CCFEE 5527</strain>
    </source>
</reference>
<dbReference type="InParanoid" id="A0A1V8TQ72"/>
<gene>
    <name evidence="1" type="ORF">B0A48_01619</name>
</gene>
<evidence type="ECO:0000313" key="2">
    <source>
        <dbReference type="Proteomes" id="UP000192596"/>
    </source>
</evidence>
<protein>
    <submittedName>
        <fullName evidence="1">Uncharacterized protein</fullName>
    </submittedName>
</protein>
<evidence type="ECO:0000313" key="1">
    <source>
        <dbReference type="EMBL" id="OQO13391.1"/>
    </source>
</evidence>
<dbReference type="AlphaFoldDB" id="A0A1V8TQ72"/>
<accession>A0A1V8TQ72</accession>
<sequence>MSVNVQNPIESIILDEREILSIFGDFMGQLSRLEIMTADPQIELARAEDFEVEREWLVTTGNSLHQWREDMYFQAPQHVRWTAYDFPSALQRMVLYDSTTQIVKVSVGRSIEALHYHIDVESQRRPNSCGNEPLTHIMMHPLFKPVRSALESAIEQASGGEGTARGYKVWLLEAVWYRTPILAQRVVEGHPDALAMQRCMTTLVTTVIEAEIRHARIMAQIEGPNGLINRRYKGVPTDDFESDVVIEEESDEEAEIGDESDFDSESDITEAAVEELAELAVSPGDVTAMVAA</sequence>